<dbReference type="Proteomes" id="UP000091918">
    <property type="component" value="Unassembled WGS sequence"/>
</dbReference>
<dbReference type="STRING" id="1658172.A0A1B7NNI7"/>
<organism evidence="2 3">
    <name type="scientific">Emergomyces africanus</name>
    <dbReference type="NCBI Taxonomy" id="1955775"/>
    <lineage>
        <taxon>Eukaryota</taxon>
        <taxon>Fungi</taxon>
        <taxon>Dikarya</taxon>
        <taxon>Ascomycota</taxon>
        <taxon>Pezizomycotina</taxon>
        <taxon>Eurotiomycetes</taxon>
        <taxon>Eurotiomycetidae</taxon>
        <taxon>Onygenales</taxon>
        <taxon>Ajellomycetaceae</taxon>
        <taxon>Emergomyces</taxon>
    </lineage>
</organism>
<keyword evidence="3" id="KW-1185">Reference proteome</keyword>
<reference evidence="2 3" key="1">
    <citation type="submission" date="2015-07" db="EMBL/GenBank/DDBJ databases">
        <title>Emmonsia species relationships and genome sequence.</title>
        <authorList>
            <person name="Cuomo C.A."/>
            <person name="Schwartz I.S."/>
            <person name="Kenyon C."/>
            <person name="de Hoog G.S."/>
            <person name="Govender N.P."/>
            <person name="Botha A."/>
            <person name="Moreno L."/>
            <person name="de Vries M."/>
            <person name="Munoz J.F."/>
            <person name="Stielow J.B."/>
        </authorList>
    </citation>
    <scope>NUCLEOTIDE SEQUENCE [LARGE SCALE GENOMIC DNA]</scope>
    <source>
        <strain evidence="2 3">CBS 136260</strain>
    </source>
</reference>
<accession>A0A1B7NNI7</accession>
<dbReference type="OrthoDB" id="277439at2759"/>
<feature type="compositionally biased region" description="Basic residues" evidence="1">
    <location>
        <begin position="183"/>
        <end position="192"/>
    </location>
</feature>
<feature type="compositionally biased region" description="Acidic residues" evidence="1">
    <location>
        <begin position="97"/>
        <end position="117"/>
    </location>
</feature>
<evidence type="ECO:0000313" key="2">
    <source>
        <dbReference type="EMBL" id="OAX78381.1"/>
    </source>
</evidence>
<dbReference type="EMBL" id="LGUA01001560">
    <property type="protein sequence ID" value="OAX78381.1"/>
    <property type="molecule type" value="Genomic_DNA"/>
</dbReference>
<evidence type="ECO:0000313" key="3">
    <source>
        <dbReference type="Proteomes" id="UP000091918"/>
    </source>
</evidence>
<feature type="compositionally biased region" description="Acidic residues" evidence="1">
    <location>
        <begin position="198"/>
        <end position="226"/>
    </location>
</feature>
<proteinExistence type="predicted"/>
<feature type="compositionally biased region" description="Acidic residues" evidence="1">
    <location>
        <begin position="141"/>
        <end position="163"/>
    </location>
</feature>
<gene>
    <name evidence="2" type="ORF">ACJ72_07313</name>
</gene>
<feature type="compositionally biased region" description="Basic residues" evidence="1">
    <location>
        <begin position="17"/>
        <end position="26"/>
    </location>
</feature>
<dbReference type="AlphaFoldDB" id="A0A1B7NNI7"/>
<feature type="region of interest" description="Disordered" evidence="1">
    <location>
        <begin position="1"/>
        <end position="292"/>
    </location>
</feature>
<evidence type="ECO:0000256" key="1">
    <source>
        <dbReference type="SAM" id="MobiDB-lite"/>
    </source>
</evidence>
<name>A0A1B7NNI7_9EURO</name>
<comment type="caution">
    <text evidence="2">The sequence shown here is derived from an EMBL/GenBank/DDBJ whole genome shotgun (WGS) entry which is preliminary data.</text>
</comment>
<protein>
    <submittedName>
        <fullName evidence="2">Uncharacterized protein</fullName>
    </submittedName>
</protein>
<sequence length="292" mass="32079">MARQSNQLRSKEEPRRPKPKGTKKTPTRGGLDALTIAEKQYPSNSGIRKHRLGVEEEDFHGQPSKRRRTGGTDERSDVSDNYGSDSEGNEWQLGRVDEDDDSDIDSDEAMGESDEDHFDGRKVGVGSKGNAKPPLRQRDTEDFDLSEGDGELSDDDDLGEEAVDLATAWDMNAQEPGSDSKGKATKSKKISRPPKNTDEEDDLDTTGSELEEDEDDSGDSDDDDASDASGLSLSDEDDLNERGLSKLQKFVKAMEKGQANDGRSKLKQRATTQGAQPTEFGLMRPGNLQWPI</sequence>